<feature type="transmembrane region" description="Helical" evidence="1">
    <location>
        <begin position="169"/>
        <end position="185"/>
    </location>
</feature>
<dbReference type="EMBL" id="FOIM01000006">
    <property type="protein sequence ID" value="SET46229.1"/>
    <property type="molecule type" value="Genomic_DNA"/>
</dbReference>
<gene>
    <name evidence="2" type="ORF">SAMN05216313_106217</name>
</gene>
<feature type="transmembrane region" description="Helical" evidence="1">
    <location>
        <begin position="191"/>
        <end position="209"/>
    </location>
</feature>
<sequence length="297" mass="34531">MKLFDNQDFLNYIITIIISPFACAIFSFLIGSKSKWKKWINYKKCTISKFYIYAMIIFILITIPTTVIAMLLSFFIFYILQYKLAIIILSSITTILLIKFISTRKAKIAKLLMCLTCLIILFDVSDNNETAYLSFLLILTSVQLSKKILILFDKELSIEDKIPKKVKQFFIITLYLIIQWSIFNTTPQSSLFFNTIYPVVALPSFFIFLHDTTTYHYSKCSISYTGKELNGIDLSKIARKSFYMEIKKSKSKICIFLDKIDHITFYGEPVVVTSASYMYIIINKIKSIYQTILRTSN</sequence>
<reference evidence="3" key="1">
    <citation type="submission" date="2016-10" db="EMBL/GenBank/DDBJ databases">
        <authorList>
            <person name="Varghese N."/>
            <person name="Submissions S."/>
        </authorList>
    </citation>
    <scope>NUCLEOTIDE SEQUENCE [LARGE SCALE GENOMIC DNA]</scope>
    <source>
        <strain evidence="3">NLAE-zl-G277</strain>
    </source>
</reference>
<name>A0A1I0EM11_9FIRM</name>
<organism evidence="2 3">
    <name type="scientific">Enterocloster lavalensis</name>
    <dbReference type="NCBI Taxonomy" id="460384"/>
    <lineage>
        <taxon>Bacteria</taxon>
        <taxon>Bacillati</taxon>
        <taxon>Bacillota</taxon>
        <taxon>Clostridia</taxon>
        <taxon>Lachnospirales</taxon>
        <taxon>Lachnospiraceae</taxon>
        <taxon>Enterocloster</taxon>
    </lineage>
</organism>
<keyword evidence="1" id="KW-0472">Membrane</keyword>
<keyword evidence="1" id="KW-1133">Transmembrane helix</keyword>
<dbReference type="RefSeq" id="WP_092362344.1">
    <property type="nucleotide sequence ID" value="NZ_FOIM01000006.1"/>
</dbReference>
<evidence type="ECO:0000256" key="1">
    <source>
        <dbReference type="SAM" id="Phobius"/>
    </source>
</evidence>
<proteinExistence type="predicted"/>
<protein>
    <submittedName>
        <fullName evidence="2">Uncharacterized protein</fullName>
    </submittedName>
</protein>
<evidence type="ECO:0000313" key="2">
    <source>
        <dbReference type="EMBL" id="SET46229.1"/>
    </source>
</evidence>
<evidence type="ECO:0000313" key="3">
    <source>
        <dbReference type="Proteomes" id="UP000198508"/>
    </source>
</evidence>
<feature type="transmembrane region" description="Helical" evidence="1">
    <location>
        <begin position="50"/>
        <end position="78"/>
    </location>
</feature>
<keyword evidence="1" id="KW-0812">Transmembrane</keyword>
<accession>A0A1I0EM11</accession>
<feature type="transmembrane region" description="Helical" evidence="1">
    <location>
        <begin position="108"/>
        <end position="125"/>
    </location>
</feature>
<dbReference type="Proteomes" id="UP000198508">
    <property type="component" value="Unassembled WGS sequence"/>
</dbReference>
<feature type="transmembrane region" description="Helical" evidence="1">
    <location>
        <begin position="12"/>
        <end position="30"/>
    </location>
</feature>
<dbReference type="AlphaFoldDB" id="A0A1I0EM11"/>
<feature type="transmembrane region" description="Helical" evidence="1">
    <location>
        <begin position="84"/>
        <end position="101"/>
    </location>
</feature>
<keyword evidence="3" id="KW-1185">Reference proteome</keyword>
<dbReference type="STRING" id="460384.SAMN05216313_106217"/>